<evidence type="ECO:0000256" key="3">
    <source>
        <dbReference type="ARBA" id="ARBA00022448"/>
    </source>
</evidence>
<dbReference type="InterPro" id="IPR001296">
    <property type="entry name" value="Glyco_trans_1"/>
</dbReference>
<evidence type="ECO:0000256" key="4">
    <source>
        <dbReference type="ARBA" id="ARBA00022676"/>
    </source>
</evidence>
<feature type="transmembrane region" description="Helical" evidence="8">
    <location>
        <begin position="455"/>
        <end position="479"/>
    </location>
</feature>
<sequence>MIDLLQMREKYLLQDRIEMLGLVRQNDVRDVLVKGSIFMTTSLTESFGIATLEAACAGLYVVSTRVGGLPEILPEDVISFANPDEDDVVRAMSEAIALVAAGKHDRFRAQAWMKGYDWKEITQRTETVYEAVLSSTPCDFWTRLHRTLDLGRFAGIIFAIILLVDCLFFMFLEWYLPEDKLDKVEMHWEHENFEEASMGSYEDEKAGSDASQDVVPPTRRQQWFASTSEFLTHWGIETNGINPILPEDRTDTKLYQMFFVWFSANINILTFGTGSAGPAFFGLGLRDSFIILVIVDLIAVFGPKLGMRSMVLARYSWGYFGSILPSAFTVFSMQGFMILNCIIGGQTLASVSSHLDDTLGIVIIGVLSLIVTFFGYRVIHWYETVAWIPSVITFIVMLGLGGTHLTEAPTPPPPSAAAVLSFATTTASSVISWCMMTPDYGVYHTSKASSTRIFLYSYAGFFIASLAAHMLGAAFAAAAPGVPSWEAGFEQGNNVGGLIQAVLSPSGGFGKFLTVLLALSIPSACAPTMYTFASSFMTIHAWFARVPRYVYTFISEAILIPVAIVGAKHFYTTFVDVLSVIGYWSTVFAAIVIVEHLMFRKNDWERYDLSQYCHPKQLPLGIAATLAFLCACGIIIPSMSQAWYVGPIANAGTGDIGIIVGFVLACMVYPAFRVIELAVSKR</sequence>
<feature type="transmembrane region" description="Helical" evidence="8">
    <location>
        <begin position="620"/>
        <end position="644"/>
    </location>
</feature>
<feature type="transmembrane region" description="Helical" evidence="8">
    <location>
        <begin position="656"/>
        <end position="675"/>
    </location>
</feature>
<evidence type="ECO:0000256" key="5">
    <source>
        <dbReference type="ARBA" id="ARBA00022692"/>
    </source>
</evidence>
<feature type="transmembrane region" description="Helical" evidence="8">
    <location>
        <begin position="153"/>
        <end position="176"/>
    </location>
</feature>
<dbReference type="EMBL" id="MNAD01001612">
    <property type="protein sequence ID" value="OJT03452.1"/>
    <property type="molecule type" value="Genomic_DNA"/>
</dbReference>
<feature type="transmembrane region" description="Helical" evidence="8">
    <location>
        <begin position="289"/>
        <end position="307"/>
    </location>
</feature>
<reference evidence="10 11" key="1">
    <citation type="submission" date="2016-10" db="EMBL/GenBank/DDBJ databases">
        <title>Genome sequence of the basidiomycete white-rot fungus Trametes pubescens.</title>
        <authorList>
            <person name="Makela M.R."/>
            <person name="Granchi Z."/>
            <person name="Peng M."/>
            <person name="De Vries R.P."/>
            <person name="Grigoriev I."/>
            <person name="Riley R."/>
            <person name="Hilden K."/>
        </authorList>
    </citation>
    <scope>NUCLEOTIDE SEQUENCE [LARGE SCALE GENOMIC DNA]</scope>
    <source>
        <strain evidence="10 11">FBCC735</strain>
    </source>
</reference>
<evidence type="ECO:0000256" key="7">
    <source>
        <dbReference type="ARBA" id="ARBA00023136"/>
    </source>
</evidence>
<dbReference type="GO" id="GO:0005886">
    <property type="term" value="C:plasma membrane"/>
    <property type="evidence" value="ECO:0007669"/>
    <property type="project" value="TreeGrafter"/>
</dbReference>
<comment type="subcellular location">
    <subcellularLocation>
        <location evidence="1">Membrane</location>
        <topology evidence="1">Multi-pass membrane protein</topology>
    </subcellularLocation>
</comment>
<dbReference type="Gene3D" id="3.40.50.2000">
    <property type="entry name" value="Glycogen Phosphorylase B"/>
    <property type="match status" value="2"/>
</dbReference>
<dbReference type="PANTHER" id="PTHR31806">
    <property type="entry name" value="PURINE-CYTOSINE PERMEASE FCY2-RELATED"/>
    <property type="match status" value="1"/>
</dbReference>
<protein>
    <submittedName>
        <fullName evidence="10">Purine-cytosine permease fcyB</fullName>
    </submittedName>
</protein>
<keyword evidence="4" id="KW-0808">Transferase</keyword>
<dbReference type="InterPro" id="IPR001248">
    <property type="entry name" value="Pur-cyt_permease"/>
</dbReference>
<evidence type="ECO:0000313" key="10">
    <source>
        <dbReference type="EMBL" id="OJT03452.1"/>
    </source>
</evidence>
<feature type="transmembrane region" description="Helical" evidence="8">
    <location>
        <begin position="319"/>
        <end position="339"/>
    </location>
</feature>
<evidence type="ECO:0000259" key="9">
    <source>
        <dbReference type="Pfam" id="PF00534"/>
    </source>
</evidence>
<keyword evidence="3" id="KW-0813">Transport</keyword>
<evidence type="ECO:0000313" key="11">
    <source>
        <dbReference type="Proteomes" id="UP000184267"/>
    </source>
</evidence>
<dbReference type="SUPFAM" id="SSF53756">
    <property type="entry name" value="UDP-Glycosyltransferase/glycogen phosphorylase"/>
    <property type="match status" value="1"/>
</dbReference>
<gene>
    <name evidence="10" type="ORF">TRAPUB_5871</name>
</gene>
<keyword evidence="4" id="KW-0328">Glycosyltransferase</keyword>
<dbReference type="AlphaFoldDB" id="A0A1M2V790"/>
<organism evidence="10 11">
    <name type="scientific">Trametes pubescens</name>
    <name type="common">White-rot fungus</name>
    <dbReference type="NCBI Taxonomy" id="154538"/>
    <lineage>
        <taxon>Eukaryota</taxon>
        <taxon>Fungi</taxon>
        <taxon>Dikarya</taxon>
        <taxon>Basidiomycota</taxon>
        <taxon>Agaricomycotina</taxon>
        <taxon>Agaricomycetes</taxon>
        <taxon>Polyporales</taxon>
        <taxon>Polyporaceae</taxon>
        <taxon>Trametes</taxon>
    </lineage>
</organism>
<keyword evidence="7 8" id="KW-0472">Membrane</keyword>
<dbReference type="OrthoDB" id="2116389at2759"/>
<feature type="domain" description="Glycosyl transferase family 1" evidence="9">
    <location>
        <begin position="7"/>
        <end position="97"/>
    </location>
</feature>
<feature type="transmembrane region" description="Helical" evidence="8">
    <location>
        <begin position="386"/>
        <end position="405"/>
    </location>
</feature>
<dbReference type="Pfam" id="PF02133">
    <property type="entry name" value="Transp_cyt_pur"/>
    <property type="match status" value="1"/>
</dbReference>
<proteinExistence type="inferred from homology"/>
<keyword evidence="6 8" id="KW-1133">Transmembrane helix</keyword>
<dbReference type="STRING" id="154538.A0A1M2V790"/>
<accession>A0A1M2V790</accession>
<keyword evidence="5 8" id="KW-0812">Transmembrane</keyword>
<dbReference type="PANTHER" id="PTHR31806:SF5">
    <property type="entry name" value="PURINE-CYTOSINE PERMEASE FCY21"/>
    <property type="match status" value="1"/>
</dbReference>
<dbReference type="OMA" id="VISWCTM"/>
<keyword evidence="11" id="KW-1185">Reference proteome</keyword>
<dbReference type="Pfam" id="PF00534">
    <property type="entry name" value="Glycos_transf_1"/>
    <property type="match status" value="1"/>
</dbReference>
<dbReference type="InterPro" id="IPR026030">
    <property type="entry name" value="Pur-cyt_permease_Fcy2/21/22"/>
</dbReference>
<feature type="transmembrane region" description="Helical" evidence="8">
    <location>
        <begin position="512"/>
        <end position="537"/>
    </location>
</feature>
<dbReference type="GO" id="GO:0016757">
    <property type="term" value="F:glycosyltransferase activity"/>
    <property type="evidence" value="ECO:0007669"/>
    <property type="project" value="UniProtKB-KW"/>
</dbReference>
<evidence type="ECO:0000256" key="8">
    <source>
        <dbReference type="SAM" id="Phobius"/>
    </source>
</evidence>
<dbReference type="Gene3D" id="1.10.4160.10">
    <property type="entry name" value="Hydantoin permease"/>
    <property type="match status" value="1"/>
</dbReference>
<evidence type="ECO:0000256" key="6">
    <source>
        <dbReference type="ARBA" id="ARBA00022989"/>
    </source>
</evidence>
<evidence type="ECO:0000256" key="2">
    <source>
        <dbReference type="ARBA" id="ARBA00008974"/>
    </source>
</evidence>
<name>A0A1M2V790_TRAPU</name>
<feature type="transmembrane region" description="Helical" evidence="8">
    <location>
        <begin position="577"/>
        <end position="599"/>
    </location>
</feature>
<comment type="caution">
    <text evidence="10">The sequence shown here is derived from an EMBL/GenBank/DDBJ whole genome shotgun (WGS) entry which is preliminary data.</text>
</comment>
<dbReference type="GO" id="GO:0022857">
    <property type="term" value="F:transmembrane transporter activity"/>
    <property type="evidence" value="ECO:0007669"/>
    <property type="project" value="InterPro"/>
</dbReference>
<feature type="transmembrane region" description="Helical" evidence="8">
    <location>
        <begin position="549"/>
        <end position="571"/>
    </location>
</feature>
<comment type="similarity">
    <text evidence="2">Belongs to the purine-cytosine permease (2.A.39) family.</text>
</comment>
<evidence type="ECO:0000256" key="1">
    <source>
        <dbReference type="ARBA" id="ARBA00004141"/>
    </source>
</evidence>
<feature type="transmembrane region" description="Helical" evidence="8">
    <location>
        <begin position="359"/>
        <end position="379"/>
    </location>
</feature>
<feature type="transmembrane region" description="Helical" evidence="8">
    <location>
        <begin position="417"/>
        <end position="435"/>
    </location>
</feature>
<dbReference type="Proteomes" id="UP000184267">
    <property type="component" value="Unassembled WGS sequence"/>
</dbReference>
<feature type="transmembrane region" description="Helical" evidence="8">
    <location>
        <begin position="258"/>
        <end position="283"/>
    </location>
</feature>